<dbReference type="PANTHER" id="PTHR38591">
    <property type="entry name" value="HYDROLASE"/>
    <property type="match status" value="1"/>
</dbReference>
<sequence>MATSRCDGIVRIAVVLLAISLSLLPSSTQRRSAEHGSPGATAPFASFSKTLRTIADKFPEDRSDRSLAFPLDHGAHPEVPTEVWEFVGQMQTGEGHRYGFLLSITRIGLQPQEPERPSAWATRDVYRGLLAFLDADNDHYRASERFARTALGMSGYDPTSGRIWLDSWTIRVALEKAFSFALQAEAEGTRLDLRLDARKPAVMPAAGDFPAAAGGRLRGYILSRLAISGTVRHGEHERSVSGEAWLNRSWGKMTPPGGQIALNRYQIQLEDGREILIFQLRRKDGSAPPVSNGLLIQADGRVSLISENEVKLDPNTFWSSPSGTRYPVAWTVNLPALGTELRLSPLVENQETDWSVRTWSGSVSVSGTGPRGERLTGRGFVELTGY</sequence>
<keyword evidence="3" id="KW-1185">Reference proteome</keyword>
<accession>A0ABN8X1C2</accession>
<dbReference type="PANTHER" id="PTHR38591:SF1">
    <property type="entry name" value="BLL1000 PROTEIN"/>
    <property type="match status" value="1"/>
</dbReference>
<protein>
    <submittedName>
        <fullName evidence="2">Secreted hydrolase</fullName>
    </submittedName>
</protein>
<keyword evidence="2" id="KW-0378">Hydrolase</keyword>
<gene>
    <name evidence="2" type="ORF">MSZNOR_0788</name>
</gene>
<dbReference type="EMBL" id="OX458333">
    <property type="protein sequence ID" value="CAI8758212.1"/>
    <property type="molecule type" value="Genomic_DNA"/>
</dbReference>
<evidence type="ECO:0000259" key="1">
    <source>
        <dbReference type="Pfam" id="PF07143"/>
    </source>
</evidence>
<dbReference type="InterPro" id="IPR010791">
    <property type="entry name" value="AttH_dom"/>
</dbReference>
<evidence type="ECO:0000313" key="3">
    <source>
        <dbReference type="Proteomes" id="UP001162030"/>
    </source>
</evidence>
<dbReference type="Pfam" id="PF17186">
    <property type="entry name" value="Lipocalin_9"/>
    <property type="match status" value="1"/>
</dbReference>
<evidence type="ECO:0000313" key="2">
    <source>
        <dbReference type="EMBL" id="CAI8758212.1"/>
    </source>
</evidence>
<dbReference type="RefSeq" id="WP_084162363.1">
    <property type="nucleotide sequence ID" value="NZ_OX458333.1"/>
</dbReference>
<dbReference type="Pfam" id="PF07143">
    <property type="entry name" value="CrtC"/>
    <property type="match status" value="1"/>
</dbReference>
<dbReference type="Proteomes" id="UP001162030">
    <property type="component" value="Chromosome"/>
</dbReference>
<name>A0ABN8X1C2_9GAMM</name>
<proteinExistence type="predicted"/>
<feature type="domain" description="AttH" evidence="1">
    <location>
        <begin position="81"/>
        <end position="252"/>
    </location>
</feature>
<dbReference type="Gene3D" id="2.40.370.10">
    <property type="entry name" value="AttH-like domain"/>
    <property type="match status" value="2"/>
</dbReference>
<dbReference type="GO" id="GO:0016787">
    <property type="term" value="F:hydrolase activity"/>
    <property type="evidence" value="ECO:0007669"/>
    <property type="project" value="UniProtKB-KW"/>
</dbReference>
<organism evidence="2 3">
    <name type="scientific">Methylocaldum szegediense</name>
    <dbReference type="NCBI Taxonomy" id="73780"/>
    <lineage>
        <taxon>Bacteria</taxon>
        <taxon>Pseudomonadati</taxon>
        <taxon>Pseudomonadota</taxon>
        <taxon>Gammaproteobacteria</taxon>
        <taxon>Methylococcales</taxon>
        <taxon>Methylococcaceae</taxon>
        <taxon>Methylocaldum</taxon>
    </lineage>
</organism>
<reference evidence="2 3" key="1">
    <citation type="submission" date="2023-03" db="EMBL/GenBank/DDBJ databases">
        <authorList>
            <person name="Pearce D."/>
        </authorList>
    </citation>
    <scope>NUCLEOTIDE SEQUENCE [LARGE SCALE GENOMIC DNA]</scope>
    <source>
        <strain evidence="2">Msz</strain>
    </source>
</reference>
<dbReference type="InterPro" id="IPR023374">
    <property type="entry name" value="AttH-like_dom_sf"/>
</dbReference>
<dbReference type="SUPFAM" id="SSF159245">
    <property type="entry name" value="AttH-like"/>
    <property type="match status" value="1"/>
</dbReference>